<reference evidence="2" key="1">
    <citation type="submission" date="2021-01" db="EMBL/GenBank/DDBJ databases">
        <authorList>
            <consortium name="Genoscope - CEA"/>
            <person name="William W."/>
        </authorList>
    </citation>
    <scope>NUCLEOTIDE SEQUENCE</scope>
</reference>
<organism evidence="2 3">
    <name type="scientific">Paramecium sonneborni</name>
    <dbReference type="NCBI Taxonomy" id="65129"/>
    <lineage>
        <taxon>Eukaryota</taxon>
        <taxon>Sar</taxon>
        <taxon>Alveolata</taxon>
        <taxon>Ciliophora</taxon>
        <taxon>Intramacronucleata</taxon>
        <taxon>Oligohymenophorea</taxon>
        <taxon>Peniculida</taxon>
        <taxon>Parameciidae</taxon>
        <taxon>Paramecium</taxon>
    </lineage>
</organism>
<proteinExistence type="predicted"/>
<feature type="coiled-coil region" evidence="1">
    <location>
        <begin position="16"/>
        <end position="47"/>
    </location>
</feature>
<dbReference type="EMBL" id="CAJJDN010000096">
    <property type="protein sequence ID" value="CAD8110482.1"/>
    <property type="molecule type" value="Genomic_DNA"/>
</dbReference>
<gene>
    <name evidence="2" type="ORF">PSON_ATCC_30995.1.T0960009</name>
</gene>
<keyword evidence="3" id="KW-1185">Reference proteome</keyword>
<keyword evidence="1" id="KW-0175">Coiled coil</keyword>
<evidence type="ECO:0000256" key="1">
    <source>
        <dbReference type="SAM" id="Coils"/>
    </source>
</evidence>
<protein>
    <submittedName>
        <fullName evidence="2">Uncharacterized protein</fullName>
    </submittedName>
</protein>
<evidence type="ECO:0000313" key="3">
    <source>
        <dbReference type="Proteomes" id="UP000692954"/>
    </source>
</evidence>
<accession>A0A8S1Q4M6</accession>
<dbReference type="Proteomes" id="UP000692954">
    <property type="component" value="Unassembled WGS sequence"/>
</dbReference>
<evidence type="ECO:0000313" key="2">
    <source>
        <dbReference type="EMBL" id="CAD8110482.1"/>
    </source>
</evidence>
<sequence>MKYINQGLLYEQILQLDQLTLNLNNLMSKLKEEYQKRKKLKKNEDNKNICKKKQKFSIQTLKKKKQIYIKHFQIKQN</sequence>
<name>A0A8S1Q4M6_9CILI</name>
<dbReference type="AlphaFoldDB" id="A0A8S1Q4M6"/>
<comment type="caution">
    <text evidence="2">The sequence shown here is derived from an EMBL/GenBank/DDBJ whole genome shotgun (WGS) entry which is preliminary data.</text>
</comment>